<keyword evidence="2" id="KW-1185">Reference proteome</keyword>
<evidence type="ECO:0000313" key="1">
    <source>
        <dbReference type="EMBL" id="CAH0386508.1"/>
    </source>
</evidence>
<dbReference type="KEGG" id="btab:109029914"/>
<dbReference type="Pfam" id="PF15929">
    <property type="entry name" value="Myofilin"/>
    <property type="match status" value="1"/>
</dbReference>
<dbReference type="Proteomes" id="UP001152759">
    <property type="component" value="Chromosome 3"/>
</dbReference>
<sequence>MLLKQHLDMIGRNEPIQRKAKFWQSYVRALKGTDDMRAPEHTHYSRYPSRGIFQPLLDDIPTWPKSKSIYDDPIAPSERISVPGYRYLPISRETYGISPRNIYPHNYVDYNRYPRNPTDVYNPYPVLEPFKTLKDWSDHLKRLDEFENLFPKKYTPTFYAPRKPLVRRIYPERDDYIPHVSTTWPSLSAWSDHLRRKLEYEHLFGPKTLDAREALFPRRYLQTSLLDPFPGSFRYYDKAGQPIYTRGGFSRRPLSELLEPLVSMPISRITRDPWWHEYPELRPFDSPYSYACKSPFYLRNSYLSPVKRTYLWREHPIRPFTSHRVWY</sequence>
<gene>
    <name evidence="1" type="ORF">BEMITA_LOCUS5618</name>
</gene>
<dbReference type="EMBL" id="OU963864">
    <property type="protein sequence ID" value="CAH0386508.1"/>
    <property type="molecule type" value="Genomic_DNA"/>
</dbReference>
<reference evidence="1" key="1">
    <citation type="submission" date="2021-12" db="EMBL/GenBank/DDBJ databases">
        <authorList>
            <person name="King R."/>
        </authorList>
    </citation>
    <scope>NUCLEOTIDE SEQUENCE</scope>
</reference>
<evidence type="ECO:0000313" key="2">
    <source>
        <dbReference type="Proteomes" id="UP001152759"/>
    </source>
</evidence>
<protein>
    <recommendedName>
        <fullName evidence="3">Myofilin</fullName>
    </recommendedName>
</protein>
<accession>A0A9P0AAH1</accession>
<evidence type="ECO:0008006" key="3">
    <source>
        <dbReference type="Google" id="ProtNLM"/>
    </source>
</evidence>
<dbReference type="InterPro" id="IPR031828">
    <property type="entry name" value="Myofilin"/>
</dbReference>
<organism evidence="1 2">
    <name type="scientific">Bemisia tabaci</name>
    <name type="common">Sweetpotato whitefly</name>
    <name type="synonym">Aleurodes tabaci</name>
    <dbReference type="NCBI Taxonomy" id="7038"/>
    <lineage>
        <taxon>Eukaryota</taxon>
        <taxon>Metazoa</taxon>
        <taxon>Ecdysozoa</taxon>
        <taxon>Arthropoda</taxon>
        <taxon>Hexapoda</taxon>
        <taxon>Insecta</taxon>
        <taxon>Pterygota</taxon>
        <taxon>Neoptera</taxon>
        <taxon>Paraneoptera</taxon>
        <taxon>Hemiptera</taxon>
        <taxon>Sternorrhyncha</taxon>
        <taxon>Aleyrodoidea</taxon>
        <taxon>Aleyrodidae</taxon>
        <taxon>Aleyrodinae</taxon>
        <taxon>Bemisia</taxon>
    </lineage>
</organism>
<name>A0A9P0AAH1_BEMTA</name>
<dbReference type="AlphaFoldDB" id="A0A9P0AAH1"/>
<proteinExistence type="predicted"/>